<dbReference type="AlphaFoldDB" id="A0A9D7XH93"/>
<dbReference type="SUPFAM" id="SSF51206">
    <property type="entry name" value="cAMP-binding domain-like"/>
    <property type="match status" value="1"/>
</dbReference>
<dbReference type="Proteomes" id="UP000886657">
    <property type="component" value="Unassembled WGS sequence"/>
</dbReference>
<evidence type="ECO:0000256" key="1">
    <source>
        <dbReference type="ARBA" id="ARBA00022737"/>
    </source>
</evidence>
<dbReference type="InterPro" id="IPR018490">
    <property type="entry name" value="cNMP-bd_dom_sf"/>
</dbReference>
<feature type="domain" description="CBS" evidence="4">
    <location>
        <begin position="167"/>
        <end position="225"/>
    </location>
</feature>
<dbReference type="InterPro" id="IPR000644">
    <property type="entry name" value="CBS_dom"/>
</dbReference>
<protein>
    <submittedName>
        <fullName evidence="5">Cyclic nucleotide-binding/CBS domain-containing protein</fullName>
    </submittedName>
</protein>
<dbReference type="Gene3D" id="3.10.580.10">
    <property type="entry name" value="CBS-domain"/>
    <property type="match status" value="1"/>
</dbReference>
<evidence type="ECO:0000313" key="5">
    <source>
        <dbReference type="EMBL" id="MBK9795438.1"/>
    </source>
</evidence>
<dbReference type="Pfam" id="PF10335">
    <property type="entry name" value="DUF294_C"/>
    <property type="match status" value="1"/>
</dbReference>
<dbReference type="InterPro" id="IPR000595">
    <property type="entry name" value="cNMP-bd_dom"/>
</dbReference>
<dbReference type="InterPro" id="IPR014710">
    <property type="entry name" value="RmlC-like_jellyroll"/>
</dbReference>
<comment type="caution">
    <text evidence="5">The sequence shown here is derived from an EMBL/GenBank/DDBJ whole genome shotgun (WGS) entry which is preliminary data.</text>
</comment>
<proteinExistence type="predicted"/>
<evidence type="ECO:0000259" key="4">
    <source>
        <dbReference type="PROSITE" id="PS51371"/>
    </source>
</evidence>
<organism evidence="5 6">
    <name type="scientific">Candidatus Geothrix skivensis</name>
    <dbReference type="NCBI Taxonomy" id="2954439"/>
    <lineage>
        <taxon>Bacteria</taxon>
        <taxon>Pseudomonadati</taxon>
        <taxon>Acidobacteriota</taxon>
        <taxon>Holophagae</taxon>
        <taxon>Holophagales</taxon>
        <taxon>Holophagaceae</taxon>
        <taxon>Geothrix</taxon>
    </lineage>
</organism>
<dbReference type="InterPro" id="IPR043519">
    <property type="entry name" value="NT_sf"/>
</dbReference>
<dbReference type="Pfam" id="PF03445">
    <property type="entry name" value="DUF294"/>
    <property type="match status" value="1"/>
</dbReference>
<dbReference type="SUPFAM" id="SSF81301">
    <property type="entry name" value="Nucleotidyltransferase"/>
    <property type="match status" value="1"/>
</dbReference>
<dbReference type="PANTHER" id="PTHR48108">
    <property type="entry name" value="CBS DOMAIN-CONTAINING PROTEIN CBSX2, CHLOROPLASTIC"/>
    <property type="match status" value="1"/>
</dbReference>
<feature type="domain" description="CBS" evidence="4">
    <location>
        <begin position="233"/>
        <end position="289"/>
    </location>
</feature>
<keyword evidence="2" id="KW-0129">CBS domain</keyword>
<dbReference type="CDD" id="cd00038">
    <property type="entry name" value="CAP_ED"/>
    <property type="match status" value="1"/>
</dbReference>
<keyword evidence="1" id="KW-0677">Repeat</keyword>
<accession>A0A9D7XH93</accession>
<dbReference type="InterPro" id="IPR005105">
    <property type="entry name" value="GlnD_Uridyltrans_N"/>
</dbReference>
<sequence length="632" mass="71102">MLIDEAVRFLSQVPPFQFLEGPLLRELAQSLTMAFHPKGEVILHQDGPVSEHLQIILKGGVKITLRPEGGGEEVVVDYRERGETFGLVSLMGGHQRTTIVAVQDTTAYLLPKARFSELVHSHPAITEYLLQFHLTKYADMTSREIQGKSVFLESSDHLLFTAQVGEICQQFTTVVEADTSIRQTARRMVEERQSAALVVGPSGEPIGILTDSDFRARVVAEGQPIDGPVSRVMSHPVVSVDEKDPCFEVILKMLQCDIDHVAVTREGAIRGVVTNHDFLVLQGRSPLAFSEDIEHQTTLEGLAPVSRKALSIIGVLLREGARATNIIRIISELNDRVVRKVLEFAERECGPPPVPYCWLALGSEGRKEQTFRTDQDNALIYADVSEVQRTRVAEYFRRFTVYLRNGLVQCGFEACPANYMASNPDWCQPISAWKRYFSTWISEPTPEAVLKSLIFFDFRPLHGDEALAWELREHFGRLIPDYPAFLGFLANMLVRNRPPLGFFGSVAVERSGEHKDGLNLKIKAVAPLVDIARLFALEKGLQQVSTMDRLEALRGGTSLIAELVDELAYAFEFVTLLRVHHQYRQLEAGQPIDNFIHLDGLSNLERQSLKKAFRLILKIQDRVMDRYKSFII</sequence>
<dbReference type="Gene3D" id="2.60.120.10">
    <property type="entry name" value="Jelly Rolls"/>
    <property type="match status" value="1"/>
</dbReference>
<dbReference type="InterPro" id="IPR051462">
    <property type="entry name" value="CBS_domain-containing"/>
</dbReference>
<dbReference type="EMBL" id="JADKIO010000005">
    <property type="protein sequence ID" value="MBK9795438.1"/>
    <property type="molecule type" value="Genomic_DNA"/>
</dbReference>
<dbReference type="CDD" id="cd05401">
    <property type="entry name" value="NT_GlnE_GlnD_like"/>
    <property type="match status" value="1"/>
</dbReference>
<dbReference type="PROSITE" id="PS51371">
    <property type="entry name" value="CBS"/>
    <property type="match status" value="2"/>
</dbReference>
<dbReference type="Pfam" id="PF00027">
    <property type="entry name" value="cNMP_binding"/>
    <property type="match status" value="1"/>
</dbReference>
<evidence type="ECO:0000313" key="6">
    <source>
        <dbReference type="Proteomes" id="UP000886657"/>
    </source>
</evidence>
<feature type="domain" description="Cyclic nucleotide-binding" evidence="3">
    <location>
        <begin position="15"/>
        <end position="136"/>
    </location>
</feature>
<name>A0A9D7XH93_9BACT</name>
<dbReference type="InterPro" id="IPR018821">
    <property type="entry name" value="DUF294_put_nucleoTrafse_sb-bd"/>
</dbReference>
<dbReference type="SMART" id="SM00116">
    <property type="entry name" value="CBS"/>
    <property type="match status" value="2"/>
</dbReference>
<dbReference type="SUPFAM" id="SSF54631">
    <property type="entry name" value="CBS-domain pair"/>
    <property type="match status" value="1"/>
</dbReference>
<gene>
    <name evidence="5" type="ORF">IPP58_02875</name>
</gene>
<dbReference type="GO" id="GO:0008773">
    <property type="term" value="F:[protein-PII] uridylyltransferase activity"/>
    <property type="evidence" value="ECO:0007669"/>
    <property type="project" value="InterPro"/>
</dbReference>
<dbReference type="SMART" id="SM00100">
    <property type="entry name" value="cNMP"/>
    <property type="match status" value="1"/>
</dbReference>
<dbReference type="InterPro" id="IPR046342">
    <property type="entry name" value="CBS_dom_sf"/>
</dbReference>
<reference evidence="5" key="1">
    <citation type="submission" date="2020-10" db="EMBL/GenBank/DDBJ databases">
        <title>Connecting structure to function with the recovery of over 1000 high-quality activated sludge metagenome-assembled genomes encoding full-length rRNA genes using long-read sequencing.</title>
        <authorList>
            <person name="Singleton C.M."/>
            <person name="Petriglieri F."/>
            <person name="Kristensen J.M."/>
            <person name="Kirkegaard R.H."/>
            <person name="Michaelsen T.Y."/>
            <person name="Andersen M.H."/>
            <person name="Karst S.M."/>
            <person name="Dueholm M.S."/>
            <person name="Nielsen P.H."/>
            <person name="Albertsen M."/>
        </authorList>
    </citation>
    <scope>NUCLEOTIDE SEQUENCE</scope>
    <source>
        <strain evidence="5">Skiv_18-Q3-R9-52_MAXAC.067</strain>
    </source>
</reference>
<evidence type="ECO:0000259" key="3">
    <source>
        <dbReference type="PROSITE" id="PS50042"/>
    </source>
</evidence>
<dbReference type="Pfam" id="PF00571">
    <property type="entry name" value="CBS"/>
    <property type="match status" value="2"/>
</dbReference>
<evidence type="ECO:0000256" key="2">
    <source>
        <dbReference type="PROSITE-ProRule" id="PRU00703"/>
    </source>
</evidence>
<dbReference type="PROSITE" id="PS50042">
    <property type="entry name" value="CNMP_BINDING_3"/>
    <property type="match status" value="1"/>
</dbReference>
<dbReference type="PANTHER" id="PTHR48108:SF34">
    <property type="entry name" value="CBS DOMAIN-CONTAINING PROTEIN YHCV"/>
    <property type="match status" value="1"/>
</dbReference>